<keyword evidence="2" id="KW-1185">Reference proteome</keyword>
<name>A0A2B7XG27_POLH7</name>
<gene>
    <name evidence="1" type="ORF">AJ80_07430</name>
</gene>
<organism evidence="1 2">
    <name type="scientific">Polytolypa hystricis (strain UAMH7299)</name>
    <dbReference type="NCBI Taxonomy" id="1447883"/>
    <lineage>
        <taxon>Eukaryota</taxon>
        <taxon>Fungi</taxon>
        <taxon>Dikarya</taxon>
        <taxon>Ascomycota</taxon>
        <taxon>Pezizomycotina</taxon>
        <taxon>Eurotiomycetes</taxon>
        <taxon>Eurotiomycetidae</taxon>
        <taxon>Onygenales</taxon>
        <taxon>Onygenales incertae sedis</taxon>
        <taxon>Polytolypa</taxon>
    </lineage>
</organism>
<sequence>MDDQGLEKVPDHFFSGDYVCPGEYLLDRYPGIQPSLNFDRVEADYSHEQATLCSSENEEPSPLQIDDSVTSKQYISYGYALGDTDELMTSGNPDSPLATSLERQFDPNPELARTNQLKRRLINGPGLTPAMEIDKKKICSEFSLTADSLNADCSPLFFDTVRKSKPRSAAQDDYWMIPFNITSVVRGGEPINNGIKEKARGSVPRKRDACLSCRISHRLCTGEPLCGRCVNRCKLPHQPSIPKPEVFDVVYLDRELWQEIYDNLSVVVAVLSTRHVQHSLRGKAPLLLDIIVQGSPLDKCHTLNNVQSVYLDTLATLDHPALIIGQQKRPPRKPALNVSQFDAIARDMVWPNEKGRKENLANDEIGVFATARLFCGYCAILHELHRTSIRTTYGDKLASKFIGLELTYFVVYRITTLHSEIMTQIQTRMLQRKCVDDVSIGLCALEIVYRCMRSFGTITWDVPHNHVLHPMQQMRATLNSRSKYILSLIEEYECRLSLTRRRFTNIPILRLVRSKSFDLPGALVIAHQRIQRVVLPWNIDPLRAGYSPGHGLVDLLGCRRELELEAASGRSAHRRLSGVERTDLTMSLCLLKTQSKLKWPKAHHEEAPETIQRHD</sequence>
<evidence type="ECO:0000313" key="1">
    <source>
        <dbReference type="EMBL" id="PGH10674.1"/>
    </source>
</evidence>
<dbReference type="Proteomes" id="UP000224634">
    <property type="component" value="Unassembled WGS sequence"/>
</dbReference>
<comment type="caution">
    <text evidence="1">The sequence shown here is derived from an EMBL/GenBank/DDBJ whole genome shotgun (WGS) entry which is preliminary data.</text>
</comment>
<accession>A0A2B7XG27</accession>
<protein>
    <submittedName>
        <fullName evidence="1">Uncharacterized protein</fullName>
    </submittedName>
</protein>
<reference evidence="1 2" key="1">
    <citation type="submission" date="2017-10" db="EMBL/GenBank/DDBJ databases">
        <title>Comparative genomics in systemic dimorphic fungi from Ajellomycetaceae.</title>
        <authorList>
            <person name="Munoz J.F."/>
            <person name="Mcewen J.G."/>
            <person name="Clay O.K."/>
            <person name="Cuomo C.A."/>
        </authorList>
    </citation>
    <scope>NUCLEOTIDE SEQUENCE [LARGE SCALE GENOMIC DNA]</scope>
    <source>
        <strain evidence="1 2">UAMH7299</strain>
    </source>
</reference>
<proteinExistence type="predicted"/>
<evidence type="ECO:0000313" key="2">
    <source>
        <dbReference type="Proteomes" id="UP000224634"/>
    </source>
</evidence>
<dbReference type="EMBL" id="PDNA01000143">
    <property type="protein sequence ID" value="PGH10674.1"/>
    <property type="molecule type" value="Genomic_DNA"/>
</dbReference>
<dbReference type="OrthoDB" id="4155938at2759"/>
<dbReference type="AlphaFoldDB" id="A0A2B7XG27"/>